<organism evidence="3">
    <name type="scientific">Actinoplanes campanulatus</name>
    <dbReference type="NCBI Taxonomy" id="113559"/>
    <lineage>
        <taxon>Bacteria</taxon>
        <taxon>Bacillati</taxon>
        <taxon>Actinomycetota</taxon>
        <taxon>Actinomycetes</taxon>
        <taxon>Micromonosporales</taxon>
        <taxon>Micromonosporaceae</taxon>
        <taxon>Actinoplanes</taxon>
    </lineage>
</organism>
<feature type="region of interest" description="Disordered" evidence="1">
    <location>
        <begin position="28"/>
        <end position="74"/>
    </location>
</feature>
<proteinExistence type="predicted"/>
<sequence length="325" mass="34539">MPDLGGRRAADLRTAALAHAARGWHVFPLRPDNRRNDPDQAKRPAFPDHSEDRCTRGDPRCRDGHTGWEPRATRDPQRIRRAWAFTPHNIGIACGPAGLVVIDLDTPKPGAEPPPEWTDMHPRDGADVLGLLAAQHTDGGDPGLWDTYTVATGSGGRHLYYRHPAGPPLRNTAGALGWLIDTRAHGGYVVAAGSTTGGRPYRVVDDRPPALLPGWITSLLRPAEAPPPRQVLGDFSAFRRGAYVRAAVARTLDRLAAARPGVRNAALYGAAVSLGQLAAGGALAEAEVAEALIPTALAIGLTERETARTIRSGLAAGALHPREVA</sequence>
<dbReference type="Pfam" id="PF09250">
    <property type="entry name" value="Prim-Pol"/>
    <property type="match status" value="1"/>
</dbReference>
<comment type="caution">
    <text evidence="3">The sequence shown here is derived from an EMBL/GenBank/DDBJ whole genome shotgun (WGS) entry which is preliminary data.</text>
</comment>
<evidence type="ECO:0000256" key="1">
    <source>
        <dbReference type="SAM" id="MobiDB-lite"/>
    </source>
</evidence>
<dbReference type="EMBL" id="BOMF01000036">
    <property type="protein sequence ID" value="GID44697.1"/>
    <property type="molecule type" value="Genomic_DNA"/>
</dbReference>
<protein>
    <submittedName>
        <fullName evidence="3">DNA primase</fullName>
    </submittedName>
</protein>
<gene>
    <name evidence="3" type="ORF">Aca07nite_19720</name>
</gene>
<feature type="compositionally biased region" description="Basic and acidic residues" evidence="1">
    <location>
        <begin position="31"/>
        <end position="74"/>
    </location>
</feature>
<evidence type="ECO:0000259" key="2">
    <source>
        <dbReference type="SMART" id="SM00943"/>
    </source>
</evidence>
<reference evidence="3" key="1">
    <citation type="submission" date="2021-01" db="EMBL/GenBank/DDBJ databases">
        <title>Whole genome shotgun sequence of Actinoplanes capillaceus NBRC 16408.</title>
        <authorList>
            <person name="Komaki H."/>
            <person name="Tamura T."/>
        </authorList>
    </citation>
    <scope>NUCLEOTIDE SEQUENCE [LARGE SCALE GENOMIC DNA]</scope>
    <source>
        <strain evidence="3">NBRC 16408</strain>
    </source>
</reference>
<dbReference type="InterPro" id="IPR015330">
    <property type="entry name" value="DNA_primase/pol_bifunc_N"/>
</dbReference>
<evidence type="ECO:0000313" key="3">
    <source>
        <dbReference type="EMBL" id="GID44697.1"/>
    </source>
</evidence>
<feature type="domain" description="DNA primase/polymerase bifunctional N-terminal" evidence="2">
    <location>
        <begin position="16"/>
        <end position="216"/>
    </location>
</feature>
<dbReference type="CDD" id="cd04859">
    <property type="entry name" value="Prim_Pol"/>
    <property type="match status" value="1"/>
</dbReference>
<dbReference type="RefSeq" id="WP_204295299.1">
    <property type="nucleotide sequence ID" value="NZ_BAAAGQ010000007.1"/>
</dbReference>
<dbReference type="SUPFAM" id="SSF56747">
    <property type="entry name" value="Prim-pol domain"/>
    <property type="match status" value="1"/>
</dbReference>
<accession>A0ABQ3WCD7</accession>
<dbReference type="SMART" id="SM00943">
    <property type="entry name" value="Prim-Pol"/>
    <property type="match status" value="1"/>
</dbReference>
<name>A0ABQ3WCD7_9ACTN</name>